<protein>
    <submittedName>
        <fullName evidence="4">N-acetylmuramoyl-L-alanine amidase family protein</fullName>
    </submittedName>
</protein>
<accession>A0A7X9SPS2</accession>
<dbReference type="PROSITE" id="PS51170">
    <property type="entry name" value="CW"/>
    <property type="match status" value="4"/>
</dbReference>
<organism evidence="4 5">
    <name type="scientific">Clostridium beijerinckii</name>
    <name type="common">Clostridium MP</name>
    <dbReference type="NCBI Taxonomy" id="1520"/>
    <lineage>
        <taxon>Bacteria</taxon>
        <taxon>Bacillati</taxon>
        <taxon>Bacillota</taxon>
        <taxon>Clostridia</taxon>
        <taxon>Eubacteriales</taxon>
        <taxon>Clostridiaceae</taxon>
        <taxon>Clostridium</taxon>
    </lineage>
</organism>
<feature type="repeat" description="Cell wall-binding" evidence="2">
    <location>
        <begin position="481"/>
        <end position="500"/>
    </location>
</feature>
<dbReference type="Pfam" id="PF19127">
    <property type="entry name" value="Choline_bind_3"/>
    <property type="match status" value="2"/>
</dbReference>
<evidence type="ECO:0000313" key="4">
    <source>
        <dbReference type="EMBL" id="NMF05841.1"/>
    </source>
</evidence>
<proteinExistence type="predicted"/>
<dbReference type="Proteomes" id="UP000587880">
    <property type="component" value="Unassembled WGS sequence"/>
</dbReference>
<evidence type="ECO:0000256" key="2">
    <source>
        <dbReference type="PROSITE-ProRule" id="PRU00591"/>
    </source>
</evidence>
<dbReference type="RefSeq" id="WP_168982262.1">
    <property type="nucleotide sequence ID" value="NZ_JABAGD010000024.1"/>
</dbReference>
<feature type="repeat" description="Cell wall-binding" evidence="2">
    <location>
        <begin position="521"/>
        <end position="540"/>
    </location>
</feature>
<sequence>MIKRLTKATSLLVAAAAVISIIPASAATATTSLETKEGTIEKAIAFDGGKYLFEGYRSDDDQSGLYYYGGDKDKLIEDINVDSMDKYGDKYASVKDGNDEYLVDLSSGKEVDDTVSDNTDYVKTRLKTTLSKTDRYSSINSFGNNDLTQISSNQFGETWYTYEATTSGSAKLHGYVNNSGKYIDTDVTANIYVNNGTKTVKVEKFGESDSGNNIIVNIDQSKTQEIGQDKDYIYRLITVNITGTGNGASATYIQKISKAQGDKEGKAYIPKDVTSYEVTSLYKSEDADDADSAIINATDTSFRVVNGVIYAIKNDGEKVTVNTIKLKKDKVTLDNPIIIDNKGTKFDVYLAEKSSKDDQDIASSAAVSVDVEGNVWALNNGKIYKFDGSDFQVVYTVDRSFDTLEVYNSDNLIAWKDGDDGYATVSKATTTPVDPTPVTNKGWVNTASGWTFYNTDGTQVKGKWVQDGSTWYYLKADGTMATGWIQDGSTWYYLQSWGGMQTGWLNANGTWYYLNGSGAMATGWLNDNGTWYYLNGSGAMLSNTIVDGYKLGASGAWIR</sequence>
<keyword evidence="1" id="KW-0677">Repeat</keyword>
<feature type="repeat" description="Cell wall-binding" evidence="2">
    <location>
        <begin position="461"/>
        <end position="480"/>
    </location>
</feature>
<dbReference type="EMBL" id="JABAGD010000024">
    <property type="protein sequence ID" value="NMF05841.1"/>
    <property type="molecule type" value="Genomic_DNA"/>
</dbReference>
<comment type="caution">
    <text evidence="4">The sequence shown here is derived from an EMBL/GenBank/DDBJ whole genome shotgun (WGS) entry which is preliminary data.</text>
</comment>
<keyword evidence="3" id="KW-0732">Signal</keyword>
<evidence type="ECO:0000256" key="3">
    <source>
        <dbReference type="SAM" id="SignalP"/>
    </source>
</evidence>
<reference evidence="4 5" key="1">
    <citation type="submission" date="2020-04" db="EMBL/GenBank/DDBJ databases">
        <authorList>
            <person name="Hitch T.C.A."/>
            <person name="Wylensek D."/>
            <person name="Clavel T."/>
        </authorList>
    </citation>
    <scope>NUCLEOTIDE SEQUENCE [LARGE SCALE GENOMIC DNA]</scope>
    <source>
        <strain evidence="4 5">WB01_NA02</strain>
    </source>
</reference>
<feature type="repeat" description="Cell wall-binding" evidence="2">
    <location>
        <begin position="501"/>
        <end position="520"/>
    </location>
</feature>
<dbReference type="SUPFAM" id="SSF69360">
    <property type="entry name" value="Cell wall binding repeat"/>
    <property type="match status" value="1"/>
</dbReference>
<feature type="chain" id="PRO_5030777085" evidence="3">
    <location>
        <begin position="27"/>
        <end position="559"/>
    </location>
</feature>
<dbReference type="InterPro" id="IPR018337">
    <property type="entry name" value="Cell_wall/Cho-bd_repeat"/>
</dbReference>
<evidence type="ECO:0000313" key="5">
    <source>
        <dbReference type="Proteomes" id="UP000587880"/>
    </source>
</evidence>
<dbReference type="AlphaFoldDB" id="A0A7X9SPS2"/>
<dbReference type="Gene3D" id="2.10.270.10">
    <property type="entry name" value="Cholin Binding"/>
    <property type="match status" value="1"/>
</dbReference>
<gene>
    <name evidence="4" type="ORF">HF849_14010</name>
</gene>
<evidence type="ECO:0000256" key="1">
    <source>
        <dbReference type="ARBA" id="ARBA00022737"/>
    </source>
</evidence>
<feature type="signal peptide" evidence="3">
    <location>
        <begin position="1"/>
        <end position="26"/>
    </location>
</feature>
<name>A0A7X9SPS2_CLOBE</name>